<evidence type="ECO:0000313" key="2">
    <source>
        <dbReference type="Proteomes" id="UP000606194"/>
    </source>
</evidence>
<dbReference type="Proteomes" id="UP000606194">
    <property type="component" value="Unassembled WGS sequence"/>
</dbReference>
<reference evidence="1" key="2">
    <citation type="submission" date="2020-09" db="EMBL/GenBank/DDBJ databases">
        <authorList>
            <person name="Sun Q."/>
            <person name="Ohkuma M."/>
        </authorList>
    </citation>
    <scope>NUCLEOTIDE SEQUENCE</scope>
    <source>
        <strain evidence="1">JCM 4386</strain>
    </source>
</reference>
<organism evidence="1 2">
    <name type="scientific">Streptomyces humidus</name>
    <dbReference type="NCBI Taxonomy" id="52259"/>
    <lineage>
        <taxon>Bacteria</taxon>
        <taxon>Bacillati</taxon>
        <taxon>Actinomycetota</taxon>
        <taxon>Actinomycetes</taxon>
        <taxon>Kitasatosporales</taxon>
        <taxon>Streptomycetaceae</taxon>
        <taxon>Streptomyces</taxon>
    </lineage>
</organism>
<reference evidence="1" key="1">
    <citation type="journal article" date="2014" name="Int. J. Syst. Evol. Microbiol.">
        <title>Complete genome sequence of Corynebacterium casei LMG S-19264T (=DSM 44701T), isolated from a smear-ripened cheese.</title>
        <authorList>
            <consortium name="US DOE Joint Genome Institute (JGI-PGF)"/>
            <person name="Walter F."/>
            <person name="Albersmeier A."/>
            <person name="Kalinowski J."/>
            <person name="Ruckert C."/>
        </authorList>
    </citation>
    <scope>NUCLEOTIDE SEQUENCE</scope>
    <source>
        <strain evidence="1">JCM 4386</strain>
    </source>
</reference>
<dbReference type="AlphaFoldDB" id="A0A918FTP2"/>
<gene>
    <name evidence="1" type="ORF">GCM10010269_20640</name>
</gene>
<accession>A0A918FTP2</accession>
<sequence>MPYIAAWSGENHRTPAVVRHPSGRGIGFAGEMPYDRDADGVLWVRQSIAPGSGRALFPKVHVLRLRRAVSRMLCQVCGADTLEQDPERQLFVLKQVGQPVAEGELTTAAPVCPPCALIAVKHCPHLREHVAAWVERPLAWGVAGILYDPRTLLMVPGKDVVKVSYEDPALPWLLASRQVLSLQGCTAVDLKGLRVKAVAR</sequence>
<dbReference type="RefSeq" id="WP_190148955.1">
    <property type="nucleotide sequence ID" value="NZ_BMTL01000007.1"/>
</dbReference>
<evidence type="ECO:0000313" key="1">
    <source>
        <dbReference type="EMBL" id="GGR81342.1"/>
    </source>
</evidence>
<comment type="caution">
    <text evidence="1">The sequence shown here is derived from an EMBL/GenBank/DDBJ whole genome shotgun (WGS) entry which is preliminary data.</text>
</comment>
<proteinExistence type="predicted"/>
<name>A0A918FTP2_9ACTN</name>
<keyword evidence="2" id="KW-1185">Reference proteome</keyword>
<protein>
    <submittedName>
        <fullName evidence="1">Uncharacterized protein</fullName>
    </submittedName>
</protein>
<dbReference type="EMBL" id="BMTL01000007">
    <property type="protein sequence ID" value="GGR81342.1"/>
    <property type="molecule type" value="Genomic_DNA"/>
</dbReference>